<evidence type="ECO:0000313" key="3">
    <source>
        <dbReference type="Proteomes" id="UP001488838"/>
    </source>
</evidence>
<feature type="compositionally biased region" description="Polar residues" evidence="1">
    <location>
        <begin position="111"/>
        <end position="133"/>
    </location>
</feature>
<proteinExistence type="predicted"/>
<organism evidence="2 3">
    <name type="scientific">Myodes glareolus</name>
    <name type="common">Bank vole</name>
    <name type="synonym">Clethrionomys glareolus</name>
    <dbReference type="NCBI Taxonomy" id="447135"/>
    <lineage>
        <taxon>Eukaryota</taxon>
        <taxon>Metazoa</taxon>
        <taxon>Chordata</taxon>
        <taxon>Craniata</taxon>
        <taxon>Vertebrata</taxon>
        <taxon>Euteleostomi</taxon>
        <taxon>Mammalia</taxon>
        <taxon>Eutheria</taxon>
        <taxon>Euarchontoglires</taxon>
        <taxon>Glires</taxon>
        <taxon>Rodentia</taxon>
        <taxon>Myomorpha</taxon>
        <taxon>Muroidea</taxon>
        <taxon>Cricetidae</taxon>
        <taxon>Arvicolinae</taxon>
        <taxon>Myodes</taxon>
    </lineage>
</organism>
<feature type="region of interest" description="Disordered" evidence="1">
    <location>
        <begin position="76"/>
        <end position="95"/>
    </location>
</feature>
<evidence type="ECO:0000313" key="2">
    <source>
        <dbReference type="EMBL" id="KAK7802909.1"/>
    </source>
</evidence>
<gene>
    <name evidence="2" type="ORF">U0070_020327</name>
</gene>
<protein>
    <submittedName>
        <fullName evidence="2">Uncharacterized protein</fullName>
    </submittedName>
</protein>
<dbReference type="AlphaFoldDB" id="A0AAW0HJB8"/>
<accession>A0AAW0HJB8</accession>
<comment type="caution">
    <text evidence="2">The sequence shown here is derived from an EMBL/GenBank/DDBJ whole genome shotgun (WGS) entry which is preliminary data.</text>
</comment>
<dbReference type="Proteomes" id="UP001488838">
    <property type="component" value="Unassembled WGS sequence"/>
</dbReference>
<dbReference type="PANTHER" id="PTHR14663">
    <property type="entry name" value="METHYLTRANSFERASE NSUN7-RELATED"/>
    <property type="match status" value="1"/>
</dbReference>
<feature type="compositionally biased region" description="Basic residues" evidence="1">
    <location>
        <begin position="76"/>
        <end position="85"/>
    </location>
</feature>
<name>A0AAW0HJB8_MYOGA</name>
<feature type="region of interest" description="Disordered" evidence="1">
    <location>
        <begin position="111"/>
        <end position="135"/>
    </location>
</feature>
<evidence type="ECO:0000256" key="1">
    <source>
        <dbReference type="SAM" id="MobiDB-lite"/>
    </source>
</evidence>
<feature type="non-terminal residue" evidence="2">
    <location>
        <position position="1"/>
    </location>
</feature>
<dbReference type="EMBL" id="JBBHLL010000440">
    <property type="protein sequence ID" value="KAK7802909.1"/>
    <property type="molecule type" value="Genomic_DNA"/>
</dbReference>
<dbReference type="PANTHER" id="PTHR14663:SF2">
    <property type="entry name" value="METHYLTRANSFERASE NSUN7-RELATED"/>
    <property type="match status" value="1"/>
</dbReference>
<dbReference type="InterPro" id="IPR042620">
    <property type="entry name" value="NSUN7"/>
</dbReference>
<keyword evidence="3" id="KW-1185">Reference proteome</keyword>
<feature type="region of interest" description="Disordered" evidence="1">
    <location>
        <begin position="215"/>
        <end position="242"/>
    </location>
</feature>
<reference evidence="2 3" key="1">
    <citation type="journal article" date="2023" name="bioRxiv">
        <title>Conserved and derived expression patterns and positive selection on dental genes reveal complex evolutionary context of ever-growing rodent molars.</title>
        <authorList>
            <person name="Calamari Z.T."/>
            <person name="Song A."/>
            <person name="Cohen E."/>
            <person name="Akter M."/>
            <person name="Roy R.D."/>
            <person name="Hallikas O."/>
            <person name="Christensen M.M."/>
            <person name="Li P."/>
            <person name="Marangoni P."/>
            <person name="Jernvall J."/>
            <person name="Klein O.D."/>
        </authorList>
    </citation>
    <scope>NUCLEOTIDE SEQUENCE [LARGE SCALE GENOMIC DNA]</scope>
    <source>
        <strain evidence="2">V071</strain>
    </source>
</reference>
<sequence>PCRLSPPVLPLCSLREIQLSVDKFFRLEPSDVTNGCFLSILTRERDPSETVSVKDVLARAAAKGLLDGVEVGKTFKREKKRKKSKTSLSKAPANDNNGIQMKITEFISQESKASTSRGEPVTTKTPLPSNSVFQVRKPKPATNSLLTTYSSRPEERQVTLRRRPEGKVFPLKSVEIVLPPVMFPLSNSQGARAQMPANHVYYRLVGSKAGMHSYVTSSAPRKGEKAKESTPSSCVRHPRPWL</sequence>